<feature type="domain" description="UBA" evidence="2">
    <location>
        <begin position="141"/>
        <end position="193"/>
    </location>
</feature>
<name>A0A7N0SWI6_KALFE</name>
<dbReference type="SUPFAM" id="SSF46934">
    <property type="entry name" value="UBA-like"/>
    <property type="match status" value="1"/>
</dbReference>
<feature type="compositionally biased region" description="Polar residues" evidence="1">
    <location>
        <begin position="262"/>
        <end position="277"/>
    </location>
</feature>
<evidence type="ECO:0000259" key="2">
    <source>
        <dbReference type="PROSITE" id="PS50030"/>
    </source>
</evidence>
<dbReference type="InterPro" id="IPR015940">
    <property type="entry name" value="UBA"/>
</dbReference>
<dbReference type="Gene3D" id="1.10.8.10">
    <property type="entry name" value="DNA helicase RuvA subunit, C-terminal domain"/>
    <property type="match status" value="1"/>
</dbReference>
<organism evidence="3 4">
    <name type="scientific">Kalanchoe fedtschenkoi</name>
    <name type="common">Lavender scallops</name>
    <name type="synonym">South American air plant</name>
    <dbReference type="NCBI Taxonomy" id="63787"/>
    <lineage>
        <taxon>Eukaryota</taxon>
        <taxon>Viridiplantae</taxon>
        <taxon>Streptophyta</taxon>
        <taxon>Embryophyta</taxon>
        <taxon>Tracheophyta</taxon>
        <taxon>Spermatophyta</taxon>
        <taxon>Magnoliopsida</taxon>
        <taxon>eudicotyledons</taxon>
        <taxon>Gunneridae</taxon>
        <taxon>Pentapetalae</taxon>
        <taxon>Saxifragales</taxon>
        <taxon>Crassulaceae</taxon>
        <taxon>Kalanchoe</taxon>
    </lineage>
</organism>
<dbReference type="AlphaFoldDB" id="A0A7N0SWI6"/>
<feature type="compositionally biased region" description="Polar residues" evidence="1">
    <location>
        <begin position="92"/>
        <end position="101"/>
    </location>
</feature>
<evidence type="ECO:0000256" key="1">
    <source>
        <dbReference type="SAM" id="MobiDB-lite"/>
    </source>
</evidence>
<dbReference type="PROSITE" id="PS50030">
    <property type="entry name" value="UBA"/>
    <property type="match status" value="1"/>
</dbReference>
<keyword evidence="4" id="KW-1185">Reference proteome</keyword>
<sequence>MSSVSKSRTRSKDRKTSGAVKGQLKHSVKPALSTSGGNGTSSGVSSATIVTFHRPDNAVDGFSRAVAGGHPRAVDDCDAHSGSSGTGPEYDSISNNGSYSGESEDMKEKTVSNIVDFEKREKIRLRNEKKHQRQRERRAQELHERCCSFLMSRKLESLSRQLVAMGFTSERATEALMMNDGKLEESVSWLLEGNTVANKKDINLVGGCSLKIDITDELAQVAEMETRLNCSKKEVERAVVSSEGDLQKAEEIVRTQKQELLLSSSRSDETNNNNTAPPSGKSVVLDAMQQRKSERDLIHPNTVQVNATHLESVSKYQVLLRENRANGVSDGSWQPSVTSLPTNTFAPAGSVFLRPTTNIVDARRRESGPVANNVQQTLVREPLVVMQRPQSISAKQVLQSTAVSTPGRVTGSYPVSTPGYEALISNGNGQPNQNLTSMGDRNVHPQQSHYRADYRQQDLSDASRMQLGSFGSRHVMTPSSPPLNARSSLGLFLHRGTGGHSGASSHVDWNHVDWYTQGQMPLCDYTSIDWTMDLSPLSKSHSAQWVGLGLSSIWKNHSTNRDSLSGFSEGLMAGRDVAVSSHEWTSPFGGKDIFCAPRQFVNSSSLW</sequence>
<evidence type="ECO:0000313" key="4">
    <source>
        <dbReference type="Proteomes" id="UP000594263"/>
    </source>
</evidence>
<proteinExistence type="predicted"/>
<protein>
    <recommendedName>
        <fullName evidence="2">UBA domain-containing protein</fullName>
    </recommendedName>
</protein>
<evidence type="ECO:0000313" key="3">
    <source>
        <dbReference type="EnsemblPlants" id="Kaladp0008s0897.1.v1.1.CDS.1"/>
    </source>
</evidence>
<dbReference type="PANTHER" id="PTHR35294">
    <property type="entry name" value="UBIQUITIN-ASSOCIATED/TRANSLATION ELONGATION FACTOR EF1B PROTEIN"/>
    <property type="match status" value="1"/>
</dbReference>
<dbReference type="InterPro" id="IPR009060">
    <property type="entry name" value="UBA-like_sf"/>
</dbReference>
<feature type="region of interest" description="Disordered" evidence="1">
    <location>
        <begin position="262"/>
        <end position="281"/>
    </location>
</feature>
<accession>A0A7N0SWI6</accession>
<feature type="region of interest" description="Disordered" evidence="1">
    <location>
        <begin position="73"/>
        <end position="107"/>
    </location>
</feature>
<reference evidence="3" key="1">
    <citation type="submission" date="2021-01" db="UniProtKB">
        <authorList>
            <consortium name="EnsemblPlants"/>
        </authorList>
    </citation>
    <scope>IDENTIFICATION</scope>
</reference>
<dbReference type="Gramene" id="Kaladp0008s0897.1.v1.1">
    <property type="protein sequence ID" value="Kaladp0008s0897.1.v1.1.CDS.1"/>
    <property type="gene ID" value="Kaladp0008s0897.v1.1"/>
</dbReference>
<dbReference type="PANTHER" id="PTHR35294:SF1">
    <property type="entry name" value="OS05G0409000 PROTEIN"/>
    <property type="match status" value="1"/>
</dbReference>
<dbReference type="EnsemblPlants" id="Kaladp0008s0897.1.v1.1">
    <property type="protein sequence ID" value="Kaladp0008s0897.1.v1.1.CDS.1"/>
    <property type="gene ID" value="Kaladp0008s0897.v1.1"/>
</dbReference>
<dbReference type="Pfam" id="PF22562">
    <property type="entry name" value="UBA_7"/>
    <property type="match status" value="1"/>
</dbReference>
<feature type="region of interest" description="Disordered" evidence="1">
    <location>
        <begin position="1"/>
        <end position="44"/>
    </location>
</feature>
<dbReference type="Proteomes" id="UP000594263">
    <property type="component" value="Unplaced"/>
</dbReference>